<dbReference type="AlphaFoldDB" id="A0A0I9TJV4"/>
<reference evidence="2 3" key="1">
    <citation type="submission" date="2015-05" db="EMBL/GenBank/DDBJ databases">
        <title>Genome sequence of Mycobacterium haemophilum.</title>
        <authorList>
            <person name="Greninger A.L."/>
            <person name="Cunningham G."/>
            <person name="Miller S."/>
        </authorList>
    </citation>
    <scope>NUCLEOTIDE SEQUENCE [LARGE SCALE GENOMIC DNA]</scope>
    <source>
        <strain evidence="3">UC1</strain>
    </source>
</reference>
<keyword evidence="1" id="KW-1133">Transmembrane helix</keyword>
<protein>
    <submittedName>
        <fullName evidence="2">Membrane protein</fullName>
    </submittedName>
</protein>
<evidence type="ECO:0000313" key="3">
    <source>
        <dbReference type="Proteomes" id="UP000036334"/>
    </source>
</evidence>
<dbReference type="EMBL" id="LDPR01000014">
    <property type="protein sequence ID" value="KLO35480.1"/>
    <property type="molecule type" value="Genomic_DNA"/>
</dbReference>
<dbReference type="Proteomes" id="UP000036334">
    <property type="component" value="Unassembled WGS sequence"/>
</dbReference>
<evidence type="ECO:0000313" key="2">
    <source>
        <dbReference type="EMBL" id="KLO35480.1"/>
    </source>
</evidence>
<dbReference type="PATRIC" id="fig|29311.18.peg.1341"/>
<comment type="caution">
    <text evidence="2">The sequence shown here is derived from an EMBL/GenBank/DDBJ whole genome shotgun (WGS) entry which is preliminary data.</text>
</comment>
<keyword evidence="1" id="KW-0812">Transmembrane</keyword>
<accession>A0A0I9TJV4</accession>
<gene>
    <name evidence="2" type="ORF">ABH38_15400</name>
</gene>
<evidence type="ECO:0000256" key="1">
    <source>
        <dbReference type="SAM" id="Phobius"/>
    </source>
</evidence>
<feature type="transmembrane region" description="Helical" evidence="1">
    <location>
        <begin position="46"/>
        <end position="77"/>
    </location>
</feature>
<organism evidence="2 3">
    <name type="scientific">Mycobacterium haemophilum</name>
    <dbReference type="NCBI Taxonomy" id="29311"/>
    <lineage>
        <taxon>Bacteria</taxon>
        <taxon>Bacillati</taxon>
        <taxon>Actinomycetota</taxon>
        <taxon>Actinomycetes</taxon>
        <taxon>Mycobacteriales</taxon>
        <taxon>Mycobacteriaceae</taxon>
        <taxon>Mycobacterium</taxon>
    </lineage>
</organism>
<keyword evidence="3" id="KW-1185">Reference proteome</keyword>
<name>A0A0I9TJV4_9MYCO</name>
<sequence>MLIAGALCVCAAAVCAVFGTWALTHNQTVEPTQLALRAMAPTQLAAAIMLAAGGVVALAVAAHTALVVMAVCVAGAVGTLATGSWQSARYALRHQAAANGCGENCAGCTQSCH</sequence>
<proteinExistence type="predicted"/>
<dbReference type="STRING" id="1202450.B586_02290"/>
<dbReference type="RefSeq" id="WP_047315693.1">
    <property type="nucleotide sequence ID" value="NZ_LDPQ01000015.1"/>
</dbReference>
<keyword evidence="1" id="KW-0472">Membrane</keyword>